<gene>
    <name evidence="4" type="ORF">GCM10007414_22720</name>
</gene>
<dbReference type="RefSeq" id="WP_055734084.1">
    <property type="nucleotide sequence ID" value="NZ_BMDY01000012.1"/>
</dbReference>
<feature type="transmembrane region" description="Helical" evidence="2">
    <location>
        <begin position="21"/>
        <end position="40"/>
    </location>
</feature>
<feature type="domain" description="Tyrosine-protein kinase G-rich" evidence="3">
    <location>
        <begin position="363"/>
        <end position="438"/>
    </location>
</feature>
<keyword evidence="2" id="KW-0472">Membrane</keyword>
<evidence type="ECO:0000256" key="1">
    <source>
        <dbReference type="SAM" id="Coils"/>
    </source>
</evidence>
<proteinExistence type="predicted"/>
<keyword evidence="2" id="KW-0812">Transmembrane</keyword>
<dbReference type="InterPro" id="IPR032807">
    <property type="entry name" value="GNVR"/>
</dbReference>
<accession>A0ABQ1I239</accession>
<dbReference type="PANTHER" id="PTHR32309:SF13">
    <property type="entry name" value="FERRIC ENTEROBACTIN TRANSPORT PROTEIN FEPE"/>
    <property type="match status" value="1"/>
</dbReference>
<protein>
    <submittedName>
        <fullName evidence="4">Chain-length determining protein</fullName>
    </submittedName>
</protein>
<evidence type="ECO:0000256" key="2">
    <source>
        <dbReference type="SAM" id="Phobius"/>
    </source>
</evidence>
<keyword evidence="1" id="KW-0175">Coiled coil</keyword>
<dbReference type="SUPFAM" id="SSF56954">
    <property type="entry name" value="Outer membrane efflux proteins (OEP)"/>
    <property type="match status" value="1"/>
</dbReference>
<evidence type="ECO:0000313" key="4">
    <source>
        <dbReference type="EMBL" id="GGB08745.1"/>
    </source>
</evidence>
<keyword evidence="5" id="KW-1185">Reference proteome</keyword>
<dbReference type="InterPro" id="IPR014345">
    <property type="entry name" value="XrtA_polysacc_chain"/>
</dbReference>
<name>A0ABQ1I239_9ALTE</name>
<feature type="transmembrane region" description="Helical" evidence="2">
    <location>
        <begin position="482"/>
        <end position="503"/>
    </location>
</feature>
<keyword evidence="2" id="KW-1133">Transmembrane helix</keyword>
<feature type="coiled-coil region" evidence="1">
    <location>
        <begin position="282"/>
        <end position="350"/>
    </location>
</feature>
<sequence length="518" mass="58537">MQELIEDFLQYLRGIWLKRRYILLALWIICPIGWIAVTLLPNQYTAEARVYADTRSLLQPLLKGLAIQTDPGQELAMMEKTLLSRGNLERIARASDADIRVNSSAEYDELLDDLKETIEIDKTRRENLYTITFSGDPPQYVRDVVQAALDVFVENTLGEKRQDTDTANSFINQQIQEYEARLIEAEKRLASFKQEYTEFLPGKETTYYSNLEAVKKQLEETRLQLSEAQTKLTSARAQLASEEALASQQTAKVRTEFDDRILAMQTRLDDLLLRYTERHPDVIEMKRQIASLQRQKDNAIVNAKTPAAIASESVIYQDLKITVSQLENEVASLKVREQRHQEKVESLEQRLRQVPDVEAKLTGLNRNYEITKSKYEDLLSRRESALISESAGKTTDDIKFRVIDAPRVPLEPSGPKRPLFIAGVLILALGIGVGLSFVFSQINPAVSSVQQLYQQTGFPVFGVVSATQSSGLAKIEKRKMRVFVLSNAVLLCGFIGFMVINLLPNLHSKIILGLGGLL</sequence>
<evidence type="ECO:0000259" key="3">
    <source>
        <dbReference type="Pfam" id="PF13807"/>
    </source>
</evidence>
<organism evidence="4 5">
    <name type="scientific">Agarivorans gilvus</name>
    <dbReference type="NCBI Taxonomy" id="680279"/>
    <lineage>
        <taxon>Bacteria</taxon>
        <taxon>Pseudomonadati</taxon>
        <taxon>Pseudomonadota</taxon>
        <taxon>Gammaproteobacteria</taxon>
        <taxon>Alteromonadales</taxon>
        <taxon>Alteromonadaceae</taxon>
        <taxon>Agarivorans</taxon>
    </lineage>
</organism>
<dbReference type="Pfam" id="PF13807">
    <property type="entry name" value="GNVR"/>
    <property type="match status" value="1"/>
</dbReference>
<reference evidence="5" key="1">
    <citation type="journal article" date="2019" name="Int. J. Syst. Evol. Microbiol.">
        <title>The Global Catalogue of Microorganisms (GCM) 10K type strain sequencing project: providing services to taxonomists for standard genome sequencing and annotation.</title>
        <authorList>
            <consortium name="The Broad Institute Genomics Platform"/>
            <consortium name="The Broad Institute Genome Sequencing Center for Infectious Disease"/>
            <person name="Wu L."/>
            <person name="Ma J."/>
        </authorList>
    </citation>
    <scope>NUCLEOTIDE SEQUENCE [LARGE SCALE GENOMIC DNA]</scope>
    <source>
        <strain evidence="5">CGMCC 1.10131</strain>
    </source>
</reference>
<dbReference type="EMBL" id="BMDY01000012">
    <property type="protein sequence ID" value="GGB08745.1"/>
    <property type="molecule type" value="Genomic_DNA"/>
</dbReference>
<evidence type="ECO:0000313" key="5">
    <source>
        <dbReference type="Proteomes" id="UP000651977"/>
    </source>
</evidence>
<dbReference type="Proteomes" id="UP000651977">
    <property type="component" value="Unassembled WGS sequence"/>
</dbReference>
<feature type="coiled-coil region" evidence="1">
    <location>
        <begin position="168"/>
        <end position="245"/>
    </location>
</feature>
<dbReference type="NCBIfam" id="TIGR03007">
    <property type="entry name" value="pepcterm_ChnLen"/>
    <property type="match status" value="1"/>
</dbReference>
<feature type="transmembrane region" description="Helical" evidence="2">
    <location>
        <begin position="419"/>
        <end position="439"/>
    </location>
</feature>
<dbReference type="PANTHER" id="PTHR32309">
    <property type="entry name" value="TYROSINE-PROTEIN KINASE"/>
    <property type="match status" value="1"/>
</dbReference>
<comment type="caution">
    <text evidence="4">The sequence shown here is derived from an EMBL/GenBank/DDBJ whole genome shotgun (WGS) entry which is preliminary data.</text>
</comment>
<dbReference type="InterPro" id="IPR050445">
    <property type="entry name" value="Bact_polysacc_biosynth/exp"/>
</dbReference>